<proteinExistence type="predicted"/>
<comment type="caution">
    <text evidence="1">The sequence shown here is derived from an EMBL/GenBank/DDBJ whole genome shotgun (WGS) entry which is preliminary data.</text>
</comment>
<name>A0ACC2KEH6_PERAE</name>
<protein>
    <submittedName>
        <fullName evidence="1">Uncharacterized protein</fullName>
    </submittedName>
</protein>
<keyword evidence="2" id="KW-1185">Reference proteome</keyword>
<organism evidence="1 2">
    <name type="scientific">Persea americana</name>
    <name type="common">Avocado</name>
    <dbReference type="NCBI Taxonomy" id="3435"/>
    <lineage>
        <taxon>Eukaryota</taxon>
        <taxon>Viridiplantae</taxon>
        <taxon>Streptophyta</taxon>
        <taxon>Embryophyta</taxon>
        <taxon>Tracheophyta</taxon>
        <taxon>Spermatophyta</taxon>
        <taxon>Magnoliopsida</taxon>
        <taxon>Magnoliidae</taxon>
        <taxon>Laurales</taxon>
        <taxon>Lauraceae</taxon>
        <taxon>Persea</taxon>
    </lineage>
</organism>
<gene>
    <name evidence="1" type="ORF">MRB53_028071</name>
</gene>
<accession>A0ACC2KEH6</accession>
<reference evidence="1 2" key="1">
    <citation type="journal article" date="2022" name="Hortic Res">
        <title>A haplotype resolved chromosomal level avocado genome allows analysis of novel avocado genes.</title>
        <authorList>
            <person name="Nath O."/>
            <person name="Fletcher S.J."/>
            <person name="Hayward A."/>
            <person name="Shaw L.M."/>
            <person name="Masouleh A.K."/>
            <person name="Furtado A."/>
            <person name="Henry R.J."/>
            <person name="Mitter N."/>
        </authorList>
    </citation>
    <scope>NUCLEOTIDE SEQUENCE [LARGE SCALE GENOMIC DNA]</scope>
    <source>
        <strain evidence="2">cv. Hass</strain>
    </source>
</reference>
<evidence type="ECO:0000313" key="2">
    <source>
        <dbReference type="Proteomes" id="UP001234297"/>
    </source>
</evidence>
<evidence type="ECO:0000313" key="1">
    <source>
        <dbReference type="EMBL" id="KAJ8619542.1"/>
    </source>
</evidence>
<sequence>MFVSYSISFGWFWAERNTIYFIDIVTDSMLRLVEEHCKNFANRNSDTGSSEPSALVELSKGVRSSYAARPSLSGPQGTRQFTLEELQQATKHFSESNLIGAGSFGLVYKGLLCDGIIVAIKRRPGAPGQHFVEEVCRLSDIRHRHLVTLLGCCQEDGLQMLLFEYLPNGTVCNHLYDKGEVSRTQLEFKQRLSIALGAAKGICHLHGLSPPLAHRDFKTSNVLVDENFIAKVADAGISSLLERIEDASSSSRMTVNNVYRDPEIGELGTPAEMSDVYSFGVFLLELITGREAQHLDLSESDESLTQWVELHAGSKELVDRRLGNTFTTKGMDSFIKLMQQCLSLTGRKRPKMGVIVRELDRILENEMTLTTVMGDGTATVTLGSQLFTST</sequence>
<dbReference type="EMBL" id="CM056817">
    <property type="protein sequence ID" value="KAJ8619542.1"/>
    <property type="molecule type" value="Genomic_DNA"/>
</dbReference>
<dbReference type="Proteomes" id="UP001234297">
    <property type="component" value="Chromosome 9"/>
</dbReference>